<sequence>MNRGYIYVLLCYFLIGISYPIAKNAMNEIPIWIFTAVTFLMAFVMLYPFVRIVDKIKLSRIGPKVWLAVSVQSLLGAVLYTVFLLYGFESATAIMASVFTSLAPAAVLTLSSIFLKEKLSVRKVLAIILAVAGVLVLTLPTADGSGQNTWLGILFLLLSTLSTAGSVIAANKLNVNLPPATMAAGVCLTGLIFSLPMAISQGTAFDWQSLSASNVTVMVYYAALVWALPYAFFFMGVTKIPASASGMAIAVVPLAASFFAIVFFGEKIHVTDCIALALVTLSIVAAEAAETKPVSVTPTPSGTAA</sequence>
<dbReference type="InterPro" id="IPR050638">
    <property type="entry name" value="AA-Vitamin_Transporters"/>
</dbReference>
<evidence type="ECO:0000256" key="1">
    <source>
        <dbReference type="ARBA" id="ARBA00004141"/>
    </source>
</evidence>
<feature type="domain" description="EamA" evidence="7">
    <location>
        <begin position="3"/>
        <end position="138"/>
    </location>
</feature>
<feature type="transmembrane region" description="Helical" evidence="6">
    <location>
        <begin position="244"/>
        <end position="264"/>
    </location>
</feature>
<dbReference type="PANTHER" id="PTHR32322">
    <property type="entry name" value="INNER MEMBRANE TRANSPORTER"/>
    <property type="match status" value="1"/>
</dbReference>
<accession>A0A5M9J2N9</accession>
<evidence type="ECO:0000256" key="6">
    <source>
        <dbReference type="SAM" id="Phobius"/>
    </source>
</evidence>
<dbReference type="AlphaFoldDB" id="A0A5M9J2N9"/>
<evidence type="ECO:0000256" key="2">
    <source>
        <dbReference type="ARBA" id="ARBA00007362"/>
    </source>
</evidence>
<dbReference type="PANTHER" id="PTHR32322:SF2">
    <property type="entry name" value="EAMA DOMAIN-CONTAINING PROTEIN"/>
    <property type="match status" value="1"/>
</dbReference>
<feature type="transmembrane region" description="Helical" evidence="6">
    <location>
        <begin position="29"/>
        <end position="53"/>
    </location>
</feature>
<keyword evidence="3 6" id="KW-0812">Transmembrane</keyword>
<comment type="caution">
    <text evidence="8">The sequence shown here is derived from an EMBL/GenBank/DDBJ whole genome shotgun (WGS) entry which is preliminary data.</text>
</comment>
<evidence type="ECO:0000256" key="5">
    <source>
        <dbReference type="ARBA" id="ARBA00023136"/>
    </source>
</evidence>
<evidence type="ECO:0000256" key="4">
    <source>
        <dbReference type="ARBA" id="ARBA00022989"/>
    </source>
</evidence>
<feature type="transmembrane region" description="Helical" evidence="6">
    <location>
        <begin position="94"/>
        <end position="115"/>
    </location>
</feature>
<feature type="transmembrane region" description="Helical" evidence="6">
    <location>
        <begin position="124"/>
        <end position="142"/>
    </location>
</feature>
<dbReference type="EMBL" id="VTFH01000001">
    <property type="protein sequence ID" value="KAA8562760.1"/>
    <property type="molecule type" value="Genomic_DNA"/>
</dbReference>
<evidence type="ECO:0000256" key="3">
    <source>
        <dbReference type="ARBA" id="ARBA00022692"/>
    </source>
</evidence>
<reference evidence="8 9" key="1">
    <citation type="journal article" date="2018" name="Plant Biotechnol. Rep.">
        <title>Diversity and antifungal activity of endophytic bacteria associated with Panax ginseng seedlings.</title>
        <authorList>
            <person name="Park J.M."/>
            <person name="Hong C.E."/>
            <person name="Jo S.H."/>
        </authorList>
    </citation>
    <scope>NUCLEOTIDE SEQUENCE [LARGE SCALE GENOMIC DNA]</scope>
    <source>
        <strain evidence="8 9">PgKB38</strain>
    </source>
</reference>
<proteinExistence type="inferred from homology"/>
<organism evidence="8 9">
    <name type="scientific">Pseudomonas extremaustralis</name>
    <dbReference type="NCBI Taxonomy" id="359110"/>
    <lineage>
        <taxon>Bacteria</taxon>
        <taxon>Pseudomonadati</taxon>
        <taxon>Pseudomonadota</taxon>
        <taxon>Gammaproteobacteria</taxon>
        <taxon>Pseudomonadales</taxon>
        <taxon>Pseudomonadaceae</taxon>
        <taxon>Pseudomonas</taxon>
    </lineage>
</organism>
<feature type="transmembrane region" description="Helical" evidence="6">
    <location>
        <begin position="219"/>
        <end position="237"/>
    </location>
</feature>
<protein>
    <recommendedName>
        <fullName evidence="7">EamA domain-containing protein</fullName>
    </recommendedName>
</protein>
<evidence type="ECO:0000259" key="7">
    <source>
        <dbReference type="Pfam" id="PF00892"/>
    </source>
</evidence>
<dbReference type="Proteomes" id="UP000323425">
    <property type="component" value="Unassembled WGS sequence"/>
</dbReference>
<name>A0A5M9J2N9_9PSED</name>
<feature type="transmembrane region" description="Helical" evidence="6">
    <location>
        <begin position="180"/>
        <end position="199"/>
    </location>
</feature>
<gene>
    <name evidence="8" type="ORF">FX985_02826</name>
</gene>
<dbReference type="GO" id="GO:0016020">
    <property type="term" value="C:membrane"/>
    <property type="evidence" value="ECO:0007669"/>
    <property type="project" value="UniProtKB-SubCell"/>
</dbReference>
<feature type="transmembrane region" description="Helical" evidence="6">
    <location>
        <begin position="5"/>
        <end position="23"/>
    </location>
</feature>
<feature type="transmembrane region" description="Helical" evidence="6">
    <location>
        <begin position="148"/>
        <end position="168"/>
    </location>
</feature>
<dbReference type="InterPro" id="IPR037185">
    <property type="entry name" value="EmrE-like"/>
</dbReference>
<dbReference type="Pfam" id="PF00892">
    <property type="entry name" value="EamA"/>
    <property type="match status" value="2"/>
</dbReference>
<evidence type="ECO:0000313" key="8">
    <source>
        <dbReference type="EMBL" id="KAA8562760.1"/>
    </source>
</evidence>
<evidence type="ECO:0000313" key="9">
    <source>
        <dbReference type="Proteomes" id="UP000323425"/>
    </source>
</evidence>
<feature type="transmembrane region" description="Helical" evidence="6">
    <location>
        <begin position="65"/>
        <end position="88"/>
    </location>
</feature>
<comment type="subcellular location">
    <subcellularLocation>
        <location evidence="1">Membrane</location>
        <topology evidence="1">Multi-pass membrane protein</topology>
    </subcellularLocation>
</comment>
<comment type="similarity">
    <text evidence="2">Belongs to the EamA transporter family.</text>
</comment>
<keyword evidence="5 6" id="KW-0472">Membrane</keyword>
<dbReference type="RefSeq" id="WP_150294292.1">
    <property type="nucleotide sequence ID" value="NZ_VTFH01000001.1"/>
</dbReference>
<dbReference type="InterPro" id="IPR000620">
    <property type="entry name" value="EamA_dom"/>
</dbReference>
<keyword evidence="4 6" id="KW-1133">Transmembrane helix</keyword>
<dbReference type="SUPFAM" id="SSF103481">
    <property type="entry name" value="Multidrug resistance efflux transporter EmrE"/>
    <property type="match status" value="2"/>
</dbReference>
<feature type="domain" description="EamA" evidence="7">
    <location>
        <begin position="151"/>
        <end position="284"/>
    </location>
</feature>